<dbReference type="Proteomes" id="UP000260823">
    <property type="component" value="Unassembled WGS sequence"/>
</dbReference>
<name>A0A3E2NV02_9SPHI</name>
<evidence type="ECO:0000313" key="2">
    <source>
        <dbReference type="Proteomes" id="UP000260823"/>
    </source>
</evidence>
<dbReference type="Gene3D" id="3.90.1140.10">
    <property type="entry name" value="Cyclic phosphodiesterase"/>
    <property type="match status" value="1"/>
</dbReference>
<dbReference type="InterPro" id="IPR009097">
    <property type="entry name" value="Cyclic_Pdiesterase"/>
</dbReference>
<dbReference type="AlphaFoldDB" id="A0A3E2NV02"/>
<evidence type="ECO:0008006" key="3">
    <source>
        <dbReference type="Google" id="ProtNLM"/>
    </source>
</evidence>
<reference evidence="1 2" key="1">
    <citation type="submission" date="2018-08" db="EMBL/GenBank/DDBJ databases">
        <title>Mucilaginibacter terrae sp. nov., isolated from manganese diggings.</title>
        <authorList>
            <person name="Huang Y."/>
            <person name="Zhou Z."/>
        </authorList>
    </citation>
    <scope>NUCLEOTIDE SEQUENCE [LARGE SCALE GENOMIC DNA]</scope>
    <source>
        <strain evidence="1 2">ZH6</strain>
    </source>
</reference>
<dbReference type="EMBL" id="QWDE01000001">
    <property type="protein sequence ID" value="RFZ84838.1"/>
    <property type="molecule type" value="Genomic_DNA"/>
</dbReference>
<dbReference type="RefSeq" id="WP_117381740.1">
    <property type="nucleotide sequence ID" value="NZ_QWDE01000001.1"/>
</dbReference>
<evidence type="ECO:0000313" key="1">
    <source>
        <dbReference type="EMBL" id="RFZ84838.1"/>
    </source>
</evidence>
<accession>A0A3E2NV02</accession>
<gene>
    <name evidence="1" type="ORF">DYU05_04315</name>
</gene>
<comment type="caution">
    <text evidence="1">The sequence shown here is derived from an EMBL/GenBank/DDBJ whole genome shotgun (WGS) entry which is preliminary data.</text>
</comment>
<keyword evidence="2" id="KW-1185">Reference proteome</keyword>
<dbReference type="Pfam" id="PF13563">
    <property type="entry name" value="2_5_RNA_ligase2"/>
    <property type="match status" value="1"/>
</dbReference>
<protein>
    <recommendedName>
        <fullName evidence="3">2'-5' RNA ligase family protein</fullName>
    </recommendedName>
</protein>
<organism evidence="1 2">
    <name type="scientific">Mucilaginibacter terrenus</name>
    <dbReference type="NCBI Taxonomy" id="2482727"/>
    <lineage>
        <taxon>Bacteria</taxon>
        <taxon>Pseudomonadati</taxon>
        <taxon>Bacteroidota</taxon>
        <taxon>Sphingobacteriia</taxon>
        <taxon>Sphingobacteriales</taxon>
        <taxon>Sphingobacteriaceae</taxon>
        <taxon>Mucilaginibacter</taxon>
    </lineage>
</organism>
<proteinExistence type="predicted"/>
<sequence>MTGYADYLFLLSPPEEVKLEIDRYKRASARLIGQYASMNSPAHISLAQVERQKPFFADSTIQRMELGFNTIPPVQLYIDGFKYFTHLHNKHTIYAAIRITPAVDEWLISIRKVLGIKKAIIPHITVVRNINVEYFNTLWPHFRHKQLVMPFFVSEIKVVKRETFANQPKWEAYKTFRFGGKIMTVVNNLK</sequence>
<dbReference type="SUPFAM" id="SSF55144">
    <property type="entry name" value="LigT-like"/>
    <property type="match status" value="1"/>
</dbReference>
<dbReference type="OrthoDB" id="1351981at2"/>